<dbReference type="RefSeq" id="XP_008321674.1">
    <property type="nucleotide sequence ID" value="XM_008323452.3"/>
</dbReference>
<organism evidence="3 4">
    <name type="scientific">Cynoglossus semilaevis</name>
    <name type="common">Tongue sole</name>
    <dbReference type="NCBI Taxonomy" id="244447"/>
    <lineage>
        <taxon>Eukaryota</taxon>
        <taxon>Metazoa</taxon>
        <taxon>Chordata</taxon>
        <taxon>Craniata</taxon>
        <taxon>Vertebrata</taxon>
        <taxon>Euteleostomi</taxon>
        <taxon>Actinopterygii</taxon>
        <taxon>Neopterygii</taxon>
        <taxon>Teleostei</taxon>
        <taxon>Neoteleostei</taxon>
        <taxon>Acanthomorphata</taxon>
        <taxon>Carangaria</taxon>
        <taxon>Pleuronectiformes</taxon>
        <taxon>Pleuronectoidei</taxon>
        <taxon>Cynoglossidae</taxon>
        <taxon>Cynoglossinae</taxon>
        <taxon>Cynoglossus</taxon>
    </lineage>
</organism>
<keyword evidence="4" id="KW-1185">Reference proteome</keyword>
<dbReference type="OrthoDB" id="5842926at2759"/>
<feature type="domain" description="G-patch" evidence="2">
    <location>
        <begin position="413"/>
        <end position="461"/>
    </location>
</feature>
<evidence type="ECO:0000256" key="1">
    <source>
        <dbReference type="SAM" id="MobiDB-lite"/>
    </source>
</evidence>
<dbReference type="AlphaFoldDB" id="A0A3P8V755"/>
<proteinExistence type="predicted"/>
<feature type="compositionally biased region" description="Basic and acidic residues" evidence="1">
    <location>
        <begin position="77"/>
        <end position="89"/>
    </location>
</feature>
<dbReference type="SMART" id="SM00443">
    <property type="entry name" value="G_patch"/>
    <property type="match status" value="1"/>
</dbReference>
<dbReference type="Proteomes" id="UP000265120">
    <property type="component" value="Chromosome 13"/>
</dbReference>
<dbReference type="OMA" id="GGFHCFH"/>
<evidence type="ECO:0000259" key="2">
    <source>
        <dbReference type="PROSITE" id="PS50174"/>
    </source>
</evidence>
<feature type="region of interest" description="Disordered" evidence="1">
    <location>
        <begin position="62"/>
        <end position="89"/>
    </location>
</feature>
<dbReference type="GeneTree" id="ENSGT00390000004191"/>
<accession>A0A3P8V755</accession>
<dbReference type="STRING" id="244447.ENSCSEP00000008245"/>
<reference evidence="3" key="2">
    <citation type="submission" date="2025-08" db="UniProtKB">
        <authorList>
            <consortium name="Ensembl"/>
        </authorList>
    </citation>
    <scope>IDENTIFICATION</scope>
</reference>
<dbReference type="GeneID" id="103388463"/>
<dbReference type="CTD" id="63906"/>
<sequence length="517" mass="59539">MADDERLSPVFFAVSNIPVVFRSADLRNYFSQFIESGGFQCFHYRHRPEILRECTENTADSIDKSDQVNASSSSSQTDRHSEEDSGVKEQKQPAKSCCCIVLVHHEKAEPFLKMYSGNHWIDSKGTWLKKRCVIKRIKVNDDEDDGSFRYKTKYEQRHRISLIERFTEADLKSLPELNPPSLMQNGNVGTPIKVFLQLIQSCRLPPRLIRKLGLTFPKTSCNRRYGNVPFEYRNTCTVQCREETVLTASGYEISGPAFSAARPAGQSSKRDTMESEELQEEEDEEEEDEQSNADDDDDRCEEWERHEALHEDVTSQERTKERLFEEKIELKWEKGGSGLVFYTDAQYWQEEEGDFDEQTADDWDVDMSVYYDKDGGDMDARDYVQMRYEKRLRDGLECRSGSSQTIGSFEKFTKGIGRRVMEKQGWKDGEGLGSSQIGISEALDSEGQHPNCKRGFGYHGEKLVLHPVKKAKKDFHITTVYDKPKDIDKGDTLLRRQPNTNMKYRGWQPGGSIGSRR</sequence>
<dbReference type="GO" id="GO:0032480">
    <property type="term" value="P:negative regulation of type I interferon production"/>
    <property type="evidence" value="ECO:0007669"/>
    <property type="project" value="InterPro"/>
</dbReference>
<feature type="region of interest" description="Disordered" evidence="1">
    <location>
        <begin position="486"/>
        <end position="517"/>
    </location>
</feature>
<dbReference type="GO" id="GO:0003676">
    <property type="term" value="F:nucleic acid binding"/>
    <property type="evidence" value="ECO:0007669"/>
    <property type="project" value="InterPro"/>
</dbReference>
<evidence type="ECO:0000313" key="3">
    <source>
        <dbReference type="Ensembl" id="ENSCSEP00000008245.1"/>
    </source>
</evidence>
<dbReference type="GO" id="GO:0045893">
    <property type="term" value="P:positive regulation of DNA-templated transcription"/>
    <property type="evidence" value="ECO:0007669"/>
    <property type="project" value="TreeGrafter"/>
</dbReference>
<dbReference type="GO" id="GO:0039536">
    <property type="term" value="P:negative regulation of RIG-I signaling pathway"/>
    <property type="evidence" value="ECO:0007669"/>
    <property type="project" value="InterPro"/>
</dbReference>
<dbReference type="Pfam" id="PF01585">
    <property type="entry name" value="G-patch"/>
    <property type="match status" value="1"/>
</dbReference>
<feature type="region of interest" description="Disordered" evidence="1">
    <location>
        <begin position="256"/>
        <end position="301"/>
    </location>
</feature>
<dbReference type="PROSITE" id="PS50174">
    <property type="entry name" value="G_PATCH"/>
    <property type="match status" value="1"/>
</dbReference>
<dbReference type="InterPro" id="IPR000467">
    <property type="entry name" value="G_patch_dom"/>
</dbReference>
<dbReference type="InterPro" id="IPR040341">
    <property type="entry name" value="GPATCH3"/>
</dbReference>
<evidence type="ECO:0000313" key="4">
    <source>
        <dbReference type="Proteomes" id="UP000265120"/>
    </source>
</evidence>
<dbReference type="InParanoid" id="A0A3P8V755"/>
<reference evidence="3 4" key="1">
    <citation type="journal article" date="2014" name="Nat. Genet.">
        <title>Whole-genome sequence of a flatfish provides insights into ZW sex chromosome evolution and adaptation to a benthic lifestyle.</title>
        <authorList>
            <person name="Chen S."/>
            <person name="Zhang G."/>
            <person name="Shao C."/>
            <person name="Huang Q."/>
            <person name="Liu G."/>
            <person name="Zhang P."/>
            <person name="Song W."/>
            <person name="An N."/>
            <person name="Chalopin D."/>
            <person name="Volff J.N."/>
            <person name="Hong Y."/>
            <person name="Li Q."/>
            <person name="Sha Z."/>
            <person name="Zhou H."/>
            <person name="Xie M."/>
            <person name="Yu Q."/>
            <person name="Liu Y."/>
            <person name="Xiang H."/>
            <person name="Wang N."/>
            <person name="Wu K."/>
            <person name="Yang C."/>
            <person name="Zhou Q."/>
            <person name="Liao X."/>
            <person name="Yang L."/>
            <person name="Hu Q."/>
            <person name="Zhang J."/>
            <person name="Meng L."/>
            <person name="Jin L."/>
            <person name="Tian Y."/>
            <person name="Lian J."/>
            <person name="Yang J."/>
            <person name="Miao G."/>
            <person name="Liu S."/>
            <person name="Liang Z."/>
            <person name="Yan F."/>
            <person name="Li Y."/>
            <person name="Sun B."/>
            <person name="Zhang H."/>
            <person name="Zhang J."/>
            <person name="Zhu Y."/>
            <person name="Du M."/>
            <person name="Zhao Y."/>
            <person name="Schartl M."/>
            <person name="Tang Q."/>
            <person name="Wang J."/>
        </authorList>
    </citation>
    <scope>NUCLEOTIDE SEQUENCE</scope>
</reference>
<reference evidence="3" key="3">
    <citation type="submission" date="2025-09" db="UniProtKB">
        <authorList>
            <consortium name="Ensembl"/>
        </authorList>
    </citation>
    <scope>IDENTIFICATION</scope>
</reference>
<dbReference type="Ensembl" id="ENSCSET00000008331.1">
    <property type="protein sequence ID" value="ENSCSEP00000008245.1"/>
    <property type="gene ID" value="ENSCSEG00000005277.1"/>
</dbReference>
<dbReference type="PANTHER" id="PTHR14390:SF2">
    <property type="entry name" value="G PATCH DOMAIN-CONTAINING PROTEIN 3"/>
    <property type="match status" value="1"/>
</dbReference>
<name>A0A3P8V755_CYNSE</name>
<feature type="compositionally biased region" description="Acidic residues" evidence="1">
    <location>
        <begin position="274"/>
        <end position="301"/>
    </location>
</feature>
<protein>
    <submittedName>
        <fullName evidence="3">G patch domain containing 3</fullName>
    </submittedName>
</protein>
<dbReference type="KEGG" id="csem:103388463"/>
<feature type="compositionally biased region" description="Gly residues" evidence="1">
    <location>
        <begin position="508"/>
        <end position="517"/>
    </location>
</feature>
<dbReference type="PANTHER" id="PTHR14390">
    <property type="entry name" value="G PATCH DOMAIN CONTAINING PROTEIN 3"/>
    <property type="match status" value="1"/>
</dbReference>